<feature type="transmembrane region" description="Helical" evidence="1">
    <location>
        <begin position="23"/>
        <end position="43"/>
    </location>
</feature>
<dbReference type="EMBL" id="CP032419">
    <property type="protein sequence ID" value="AYC34660.1"/>
    <property type="molecule type" value="Genomic_DNA"/>
</dbReference>
<keyword evidence="3" id="KW-1185">Reference proteome</keyword>
<reference evidence="3" key="1">
    <citation type="submission" date="2018-09" db="EMBL/GenBank/DDBJ databases">
        <authorList>
            <person name="Zhu H."/>
        </authorList>
    </citation>
    <scope>NUCLEOTIDE SEQUENCE [LARGE SCALE GENOMIC DNA]</scope>
    <source>
        <strain evidence="3">K2W31S-8</strain>
    </source>
</reference>
<protein>
    <submittedName>
        <fullName evidence="2">Uncharacterized protein</fullName>
    </submittedName>
</protein>
<organism evidence="2 3">
    <name type="scientific">Pseudomonas cavernae</name>
    <dbReference type="NCBI Taxonomy" id="2320867"/>
    <lineage>
        <taxon>Bacteria</taxon>
        <taxon>Pseudomonadati</taxon>
        <taxon>Pseudomonadota</taxon>
        <taxon>Gammaproteobacteria</taxon>
        <taxon>Pseudomonadales</taxon>
        <taxon>Pseudomonadaceae</taxon>
        <taxon>Pseudomonas</taxon>
    </lineage>
</organism>
<keyword evidence="1" id="KW-0812">Transmembrane</keyword>
<dbReference type="AlphaFoldDB" id="A0A385Z7Z0"/>
<proteinExistence type="predicted"/>
<dbReference type="RefSeq" id="WP_119895312.1">
    <property type="nucleotide sequence ID" value="NZ_CP032419.1"/>
</dbReference>
<accession>A0A385Z7Z0</accession>
<evidence type="ECO:0000313" key="3">
    <source>
        <dbReference type="Proteomes" id="UP000265560"/>
    </source>
</evidence>
<dbReference type="OrthoDB" id="7014830at2"/>
<dbReference type="Proteomes" id="UP000265560">
    <property type="component" value="Chromosome"/>
</dbReference>
<sequence length="145" mass="15941">MHGSALEDGRHSTPEDPRPQLRWRFLAALALLGLLVGLMLGRLSSPEPVSLERVEVQAGGLVLWFNREAQVHGEHVQGALLLRIDAEGEARRGQLQLNGKAVNWRVGRGAQGLLLNLVAARPLRGEWHGATADGRWRLTISLRAE</sequence>
<dbReference type="KEGG" id="pcav:D3880_20770"/>
<name>A0A385Z7Z0_9PSED</name>
<keyword evidence="1" id="KW-1133">Transmembrane helix</keyword>
<evidence type="ECO:0000313" key="2">
    <source>
        <dbReference type="EMBL" id="AYC34660.1"/>
    </source>
</evidence>
<gene>
    <name evidence="2" type="ORF">D3880_20770</name>
</gene>
<evidence type="ECO:0000256" key="1">
    <source>
        <dbReference type="SAM" id="Phobius"/>
    </source>
</evidence>
<keyword evidence="1" id="KW-0472">Membrane</keyword>